<dbReference type="EMBL" id="JADHOK010000044">
    <property type="protein sequence ID" value="MBL6761872.1"/>
    <property type="molecule type" value="Genomic_DNA"/>
</dbReference>
<dbReference type="Proteomes" id="UP000785783">
    <property type="component" value="Unassembled WGS sequence"/>
</dbReference>
<evidence type="ECO:0000256" key="6">
    <source>
        <dbReference type="ARBA" id="ARBA00047846"/>
    </source>
</evidence>
<gene>
    <name evidence="8" type="ORF">ISQ19_04160</name>
</gene>
<reference evidence="8" key="1">
    <citation type="submission" date="2020-10" db="EMBL/GenBank/DDBJ databases">
        <title>Microbiome of the Black Sea water column analyzed by genome centric metagenomics.</title>
        <authorList>
            <person name="Cabello-Yeves P.J."/>
            <person name="Callieri C."/>
            <person name="Picazo A."/>
            <person name="Mehrshad M."/>
            <person name="Haro-Moreno J.M."/>
            <person name="Roda-Garcia J."/>
            <person name="Dzembekova N."/>
            <person name="Slabakova V."/>
            <person name="Slabakova N."/>
            <person name="Moncheva S."/>
            <person name="Rodriguez-Valera F."/>
        </authorList>
    </citation>
    <scope>NUCLEOTIDE SEQUENCE</scope>
    <source>
        <strain evidence="8">BS307-5m-G5</strain>
    </source>
</reference>
<evidence type="ECO:0000313" key="9">
    <source>
        <dbReference type="Proteomes" id="UP000785783"/>
    </source>
</evidence>
<dbReference type="EC" id="6.3.4.15" evidence="5"/>
<keyword evidence="3" id="KW-0067">ATP-binding</keyword>
<dbReference type="GO" id="GO:0005524">
    <property type="term" value="F:ATP binding"/>
    <property type="evidence" value="ECO:0007669"/>
    <property type="project" value="UniProtKB-KW"/>
</dbReference>
<dbReference type="InterPro" id="IPR045864">
    <property type="entry name" value="aa-tRNA-synth_II/BPL/LPL"/>
</dbReference>
<dbReference type="PROSITE" id="PS51733">
    <property type="entry name" value="BPL_LPL_CATALYTIC"/>
    <property type="match status" value="1"/>
</dbReference>
<dbReference type="PANTHER" id="PTHR12835">
    <property type="entry name" value="BIOTIN PROTEIN LIGASE"/>
    <property type="match status" value="1"/>
</dbReference>
<keyword evidence="1 8" id="KW-0436">Ligase</keyword>
<proteinExistence type="predicted"/>
<sequence length="258" mass="27782">MSVLPHGDKQGFPKGYQIRHLTEVDSTNDEARCMAAQAEPMPTWIVADRQTAGRGRRGRVWESPVGNLMTTLYLPQQFSSTQAGQVAFVAGLALESTVRALLGETASVTLKWPNDVLVNGKKASGILLESTMRDAKIDWMAVGLGLNLAHHPDNTPYPATHLQAEGAGAVSNLEALSILANAFDSVFRQWQSTGFASILLAWRQVAHGLGGPIVARLENHAIEGIFLDINESGALLLKDAEGTTHTIDAADVFFPESE</sequence>
<comment type="catalytic activity">
    <reaction evidence="6">
        <text>biotin + L-lysyl-[protein] + ATP = N(6)-biotinyl-L-lysyl-[protein] + AMP + diphosphate + H(+)</text>
        <dbReference type="Rhea" id="RHEA:11756"/>
        <dbReference type="Rhea" id="RHEA-COMP:9752"/>
        <dbReference type="Rhea" id="RHEA-COMP:10505"/>
        <dbReference type="ChEBI" id="CHEBI:15378"/>
        <dbReference type="ChEBI" id="CHEBI:29969"/>
        <dbReference type="ChEBI" id="CHEBI:30616"/>
        <dbReference type="ChEBI" id="CHEBI:33019"/>
        <dbReference type="ChEBI" id="CHEBI:57586"/>
        <dbReference type="ChEBI" id="CHEBI:83144"/>
        <dbReference type="ChEBI" id="CHEBI:456215"/>
        <dbReference type="EC" id="6.3.4.15"/>
    </reaction>
</comment>
<dbReference type="PANTHER" id="PTHR12835:SF5">
    <property type="entry name" value="BIOTIN--PROTEIN LIGASE"/>
    <property type="match status" value="1"/>
</dbReference>
<evidence type="ECO:0000256" key="3">
    <source>
        <dbReference type="ARBA" id="ARBA00022840"/>
    </source>
</evidence>
<organism evidence="8 9">
    <name type="scientific">PS1 clade bacterium</name>
    <dbReference type="NCBI Taxonomy" id="2175152"/>
    <lineage>
        <taxon>Bacteria</taxon>
        <taxon>Pseudomonadati</taxon>
        <taxon>Pseudomonadota</taxon>
        <taxon>Alphaproteobacteria</taxon>
        <taxon>PS1 clade</taxon>
    </lineage>
</organism>
<keyword evidence="2" id="KW-0547">Nucleotide-binding</keyword>
<evidence type="ECO:0000256" key="5">
    <source>
        <dbReference type="ARBA" id="ARBA00024227"/>
    </source>
</evidence>
<dbReference type="InterPro" id="IPR004408">
    <property type="entry name" value="Biotin_CoA_COase_ligase"/>
</dbReference>
<dbReference type="Pfam" id="PF02237">
    <property type="entry name" value="BPL_C"/>
    <property type="match status" value="1"/>
</dbReference>
<evidence type="ECO:0000259" key="7">
    <source>
        <dbReference type="PROSITE" id="PS51733"/>
    </source>
</evidence>
<dbReference type="InterPro" id="IPR008988">
    <property type="entry name" value="Transcriptional_repressor_C"/>
</dbReference>
<dbReference type="GO" id="GO:0005737">
    <property type="term" value="C:cytoplasm"/>
    <property type="evidence" value="ECO:0007669"/>
    <property type="project" value="TreeGrafter"/>
</dbReference>
<evidence type="ECO:0000256" key="4">
    <source>
        <dbReference type="ARBA" id="ARBA00023267"/>
    </source>
</evidence>
<name>A0A937HI32_9PROT</name>
<evidence type="ECO:0000256" key="2">
    <source>
        <dbReference type="ARBA" id="ARBA00022741"/>
    </source>
</evidence>
<dbReference type="AlphaFoldDB" id="A0A937HI32"/>
<evidence type="ECO:0000256" key="1">
    <source>
        <dbReference type="ARBA" id="ARBA00022598"/>
    </source>
</evidence>
<dbReference type="Gene3D" id="3.30.930.10">
    <property type="entry name" value="Bira Bifunctional Protein, Domain 2"/>
    <property type="match status" value="1"/>
</dbReference>
<comment type="caution">
    <text evidence="8">The sequence shown here is derived from an EMBL/GenBank/DDBJ whole genome shotgun (WGS) entry which is preliminary data.</text>
</comment>
<dbReference type="NCBIfam" id="TIGR00121">
    <property type="entry name" value="birA_ligase"/>
    <property type="match status" value="1"/>
</dbReference>
<keyword evidence="4" id="KW-0092">Biotin</keyword>
<feature type="domain" description="BPL/LPL catalytic" evidence="7">
    <location>
        <begin position="5"/>
        <end position="191"/>
    </location>
</feature>
<dbReference type="SUPFAM" id="SSF55681">
    <property type="entry name" value="Class II aaRS and biotin synthetases"/>
    <property type="match status" value="1"/>
</dbReference>
<dbReference type="InterPro" id="IPR003142">
    <property type="entry name" value="BPL_C"/>
</dbReference>
<dbReference type="GO" id="GO:0004077">
    <property type="term" value="F:biotin--[biotin carboxyl-carrier protein] ligase activity"/>
    <property type="evidence" value="ECO:0007669"/>
    <property type="project" value="UniProtKB-EC"/>
</dbReference>
<evidence type="ECO:0000313" key="8">
    <source>
        <dbReference type="EMBL" id="MBL6761872.1"/>
    </source>
</evidence>
<dbReference type="Gene3D" id="2.30.30.100">
    <property type="match status" value="1"/>
</dbReference>
<dbReference type="InterPro" id="IPR004143">
    <property type="entry name" value="BPL_LPL_catalytic"/>
</dbReference>
<dbReference type="CDD" id="cd16442">
    <property type="entry name" value="BPL"/>
    <property type="match status" value="1"/>
</dbReference>
<protein>
    <recommendedName>
        <fullName evidence="5">biotin--[biotin carboxyl-carrier protein] ligase</fullName>
        <ecNumber evidence="5">6.3.4.15</ecNumber>
    </recommendedName>
</protein>
<accession>A0A937HI32</accession>
<dbReference type="Pfam" id="PF03099">
    <property type="entry name" value="BPL_LplA_LipB"/>
    <property type="match status" value="1"/>
</dbReference>
<dbReference type="SUPFAM" id="SSF50037">
    <property type="entry name" value="C-terminal domain of transcriptional repressors"/>
    <property type="match status" value="1"/>
</dbReference>